<dbReference type="InterPro" id="IPR016181">
    <property type="entry name" value="Acyl_CoA_acyltransferase"/>
</dbReference>
<dbReference type="PANTHER" id="PTHR43792">
    <property type="entry name" value="GNAT FAMILY, PUTATIVE (AFU_ORTHOLOGUE AFUA_3G00765)-RELATED-RELATED"/>
    <property type="match status" value="1"/>
</dbReference>
<evidence type="ECO:0000313" key="3">
    <source>
        <dbReference type="Proteomes" id="UP000707352"/>
    </source>
</evidence>
<dbReference type="InterPro" id="IPR051531">
    <property type="entry name" value="N-acetyltransferase"/>
</dbReference>
<keyword evidence="3" id="KW-1185">Reference proteome</keyword>
<protein>
    <submittedName>
        <fullName evidence="2">GNAT family N-acetyltransferase</fullName>
    </submittedName>
</protein>
<dbReference type="PANTHER" id="PTHR43792:SF16">
    <property type="entry name" value="N-ACETYLTRANSFERASE DOMAIN-CONTAINING PROTEIN"/>
    <property type="match status" value="1"/>
</dbReference>
<evidence type="ECO:0000259" key="1">
    <source>
        <dbReference type="PROSITE" id="PS51186"/>
    </source>
</evidence>
<organism evidence="2 3">
    <name type="scientific">Microvirga terricola</name>
    <dbReference type="NCBI Taxonomy" id="2719797"/>
    <lineage>
        <taxon>Bacteria</taxon>
        <taxon>Pseudomonadati</taxon>
        <taxon>Pseudomonadota</taxon>
        <taxon>Alphaproteobacteria</taxon>
        <taxon>Hyphomicrobiales</taxon>
        <taxon>Methylobacteriaceae</taxon>
        <taxon>Microvirga</taxon>
    </lineage>
</organism>
<dbReference type="PROSITE" id="PS51186">
    <property type="entry name" value="GNAT"/>
    <property type="match status" value="1"/>
</dbReference>
<gene>
    <name evidence="2" type="ORF">HB375_11285</name>
</gene>
<name>A0ABX0VET9_9HYPH</name>
<reference evidence="2 3" key="1">
    <citation type="submission" date="2020-03" db="EMBL/GenBank/DDBJ databases">
        <title>The genome sequence of Microvirga sp. c23x22.</title>
        <authorList>
            <person name="Zhang X."/>
        </authorList>
    </citation>
    <scope>NUCLEOTIDE SEQUENCE [LARGE SCALE GENOMIC DNA]</scope>
    <source>
        <strain evidence="3">c23x22</strain>
    </source>
</reference>
<sequence length="173" mass="19031">MQVPVLETERLVLRGHRAGDFEACAALWADPEVTRFISGKPSMSEESWGRLVRYVGHWALLGFGYWAVEEKASGGFVGEIGFADYKRDIEPSLAGVPELGWVISPRVHGRGYATEAVRAAIAWGDKHFGAIRTACIISPENTASLRVAEKCGFRQLLATTYKDKPTVMFTRGA</sequence>
<proteinExistence type="predicted"/>
<feature type="domain" description="N-acetyltransferase" evidence="1">
    <location>
        <begin position="11"/>
        <end position="173"/>
    </location>
</feature>
<dbReference type="InterPro" id="IPR000182">
    <property type="entry name" value="GNAT_dom"/>
</dbReference>
<dbReference type="SUPFAM" id="SSF55729">
    <property type="entry name" value="Acyl-CoA N-acyltransferases (Nat)"/>
    <property type="match status" value="1"/>
</dbReference>
<dbReference type="Gene3D" id="3.40.630.30">
    <property type="match status" value="1"/>
</dbReference>
<comment type="caution">
    <text evidence="2">The sequence shown here is derived from an EMBL/GenBank/DDBJ whole genome shotgun (WGS) entry which is preliminary data.</text>
</comment>
<accession>A0ABX0VET9</accession>
<evidence type="ECO:0000313" key="2">
    <source>
        <dbReference type="EMBL" id="NIX77190.1"/>
    </source>
</evidence>
<dbReference type="Pfam" id="PF13302">
    <property type="entry name" value="Acetyltransf_3"/>
    <property type="match status" value="1"/>
</dbReference>
<dbReference type="EMBL" id="JAATJS010000003">
    <property type="protein sequence ID" value="NIX77190.1"/>
    <property type="molecule type" value="Genomic_DNA"/>
</dbReference>
<dbReference type="Proteomes" id="UP000707352">
    <property type="component" value="Unassembled WGS sequence"/>
</dbReference>